<dbReference type="InParanoid" id="A0A0Q3GU37"/>
<dbReference type="EnsemblPlants" id="KQK13821">
    <property type="protein sequence ID" value="KQK13821"/>
    <property type="gene ID" value="BRADI_1g12701v3"/>
</dbReference>
<organism evidence="1">
    <name type="scientific">Brachypodium distachyon</name>
    <name type="common">Purple false brome</name>
    <name type="synonym">Trachynia distachya</name>
    <dbReference type="NCBI Taxonomy" id="15368"/>
    <lineage>
        <taxon>Eukaryota</taxon>
        <taxon>Viridiplantae</taxon>
        <taxon>Streptophyta</taxon>
        <taxon>Embryophyta</taxon>
        <taxon>Tracheophyta</taxon>
        <taxon>Spermatophyta</taxon>
        <taxon>Magnoliopsida</taxon>
        <taxon>Liliopsida</taxon>
        <taxon>Poales</taxon>
        <taxon>Poaceae</taxon>
        <taxon>BOP clade</taxon>
        <taxon>Pooideae</taxon>
        <taxon>Stipodae</taxon>
        <taxon>Brachypodieae</taxon>
        <taxon>Brachypodium</taxon>
    </lineage>
</organism>
<evidence type="ECO:0000313" key="3">
    <source>
        <dbReference type="Proteomes" id="UP000008810"/>
    </source>
</evidence>
<reference evidence="2" key="3">
    <citation type="submission" date="2018-08" db="UniProtKB">
        <authorList>
            <consortium name="EnsemblPlants"/>
        </authorList>
    </citation>
    <scope>IDENTIFICATION</scope>
    <source>
        <strain evidence="2">cv. Bd21</strain>
    </source>
</reference>
<dbReference type="EMBL" id="CM000880">
    <property type="protein sequence ID" value="KQK13821.1"/>
    <property type="molecule type" value="Genomic_DNA"/>
</dbReference>
<accession>A0A0Q3GU37</accession>
<reference evidence="1 2" key="1">
    <citation type="journal article" date="2010" name="Nature">
        <title>Genome sequencing and analysis of the model grass Brachypodium distachyon.</title>
        <authorList>
            <consortium name="International Brachypodium Initiative"/>
        </authorList>
    </citation>
    <scope>NUCLEOTIDE SEQUENCE [LARGE SCALE GENOMIC DNA]</scope>
    <source>
        <strain evidence="1 2">Bd21</strain>
    </source>
</reference>
<dbReference type="Gramene" id="KQK13821">
    <property type="protein sequence ID" value="KQK13821"/>
    <property type="gene ID" value="BRADI_1g12701v3"/>
</dbReference>
<name>A0A0Q3GU37_BRADI</name>
<protein>
    <submittedName>
        <fullName evidence="1 2">Uncharacterized protein</fullName>
    </submittedName>
</protein>
<sequence>MSIGSSLCACLARASSIATTGTWRSNSRSKESSKIRLHGCISLDLSKDKEVFRVPVHNKVDQERSLLEFEYIAHPEFSLMSPYIARPLVLGLPLWVWHIWVQLWLS</sequence>
<reference evidence="1" key="2">
    <citation type="submission" date="2017-06" db="EMBL/GenBank/DDBJ databases">
        <title>WGS assembly of Brachypodium distachyon.</title>
        <authorList>
            <consortium name="The International Brachypodium Initiative"/>
            <person name="Lucas S."/>
            <person name="Harmon-Smith M."/>
            <person name="Lail K."/>
            <person name="Tice H."/>
            <person name="Grimwood J."/>
            <person name="Bruce D."/>
            <person name="Barry K."/>
            <person name="Shu S."/>
            <person name="Lindquist E."/>
            <person name="Wang M."/>
            <person name="Pitluck S."/>
            <person name="Vogel J.P."/>
            <person name="Garvin D.F."/>
            <person name="Mockler T.C."/>
            <person name="Schmutz J."/>
            <person name="Rokhsar D."/>
            <person name="Bevan M.W."/>
        </authorList>
    </citation>
    <scope>NUCLEOTIDE SEQUENCE</scope>
    <source>
        <strain evidence="1">Bd21</strain>
    </source>
</reference>
<dbReference type="AlphaFoldDB" id="A0A0Q3GU37"/>
<keyword evidence="3" id="KW-1185">Reference proteome</keyword>
<evidence type="ECO:0000313" key="1">
    <source>
        <dbReference type="EMBL" id="KQK13821.1"/>
    </source>
</evidence>
<dbReference type="Proteomes" id="UP000008810">
    <property type="component" value="Chromosome 1"/>
</dbReference>
<proteinExistence type="predicted"/>
<evidence type="ECO:0000313" key="2">
    <source>
        <dbReference type="EnsemblPlants" id="KQK13821"/>
    </source>
</evidence>
<gene>
    <name evidence="1" type="ORF">BRADI_1g12701v3</name>
</gene>